<reference evidence="1" key="2">
    <citation type="submission" date="2022-01" db="EMBL/GenBank/DDBJ databases">
        <authorList>
            <person name="Yamashiro T."/>
            <person name="Shiraishi A."/>
            <person name="Satake H."/>
            <person name="Nakayama K."/>
        </authorList>
    </citation>
    <scope>NUCLEOTIDE SEQUENCE</scope>
</reference>
<organism evidence="1 2">
    <name type="scientific">Tanacetum coccineum</name>
    <dbReference type="NCBI Taxonomy" id="301880"/>
    <lineage>
        <taxon>Eukaryota</taxon>
        <taxon>Viridiplantae</taxon>
        <taxon>Streptophyta</taxon>
        <taxon>Embryophyta</taxon>
        <taxon>Tracheophyta</taxon>
        <taxon>Spermatophyta</taxon>
        <taxon>Magnoliopsida</taxon>
        <taxon>eudicotyledons</taxon>
        <taxon>Gunneridae</taxon>
        <taxon>Pentapetalae</taxon>
        <taxon>asterids</taxon>
        <taxon>campanulids</taxon>
        <taxon>Asterales</taxon>
        <taxon>Asteraceae</taxon>
        <taxon>Asteroideae</taxon>
        <taxon>Anthemideae</taxon>
        <taxon>Anthemidinae</taxon>
        <taxon>Tanacetum</taxon>
    </lineage>
</organism>
<keyword evidence="2" id="KW-1185">Reference proteome</keyword>
<gene>
    <name evidence="1" type="ORF">Tco_1092479</name>
</gene>
<proteinExistence type="predicted"/>
<reference evidence="1" key="1">
    <citation type="journal article" date="2022" name="Int. J. Mol. Sci.">
        <title>Draft Genome of Tanacetum Coccineum: Genomic Comparison of Closely Related Tanacetum-Family Plants.</title>
        <authorList>
            <person name="Yamashiro T."/>
            <person name="Shiraishi A."/>
            <person name="Nakayama K."/>
            <person name="Satake H."/>
        </authorList>
    </citation>
    <scope>NUCLEOTIDE SEQUENCE</scope>
</reference>
<comment type="caution">
    <text evidence="1">The sequence shown here is derived from an EMBL/GenBank/DDBJ whole genome shotgun (WGS) entry which is preliminary data.</text>
</comment>
<evidence type="ECO:0000313" key="1">
    <source>
        <dbReference type="EMBL" id="GJT96961.1"/>
    </source>
</evidence>
<sequence>MGKETESVLSEDTVESEGHLCHPSVLVAPLHSFPKSTTTHSCFYFLFALGDTKVSQFVGVYTAIRHGPLLPAWDCGGSYVCVVVRSPLIVSEVAGGLKGPTTEDEDTPMQGDPIVLLPGVPPKAHPVQTQPPSPSRTSLFQLPILPSPSQYCNDKVLAVLFRVSLRDAVFRTCVNCGSDWFLSDRADIPPSL</sequence>
<evidence type="ECO:0000313" key="2">
    <source>
        <dbReference type="Proteomes" id="UP001151760"/>
    </source>
</evidence>
<protein>
    <submittedName>
        <fullName evidence="1">Uncharacterized protein</fullName>
    </submittedName>
</protein>
<accession>A0ABQ5I9Z6</accession>
<dbReference type="EMBL" id="BQNB010020528">
    <property type="protein sequence ID" value="GJT96961.1"/>
    <property type="molecule type" value="Genomic_DNA"/>
</dbReference>
<name>A0ABQ5I9Z6_9ASTR</name>
<dbReference type="Proteomes" id="UP001151760">
    <property type="component" value="Unassembled WGS sequence"/>
</dbReference>